<dbReference type="PRINTS" id="PR00344">
    <property type="entry name" value="BCTRLSENSOR"/>
</dbReference>
<evidence type="ECO:0000259" key="15">
    <source>
        <dbReference type="PROSITE" id="PS50885"/>
    </source>
</evidence>
<dbReference type="Proteomes" id="UP001060368">
    <property type="component" value="Chromosome"/>
</dbReference>
<evidence type="ECO:0000256" key="7">
    <source>
        <dbReference type="ARBA" id="ARBA00022741"/>
    </source>
</evidence>
<keyword evidence="10" id="KW-0902">Two-component regulatory system</keyword>
<feature type="transmembrane region" description="Helical" evidence="13">
    <location>
        <begin position="7"/>
        <end position="27"/>
    </location>
</feature>
<dbReference type="InterPro" id="IPR003594">
    <property type="entry name" value="HATPase_dom"/>
</dbReference>
<dbReference type="InterPro" id="IPR050736">
    <property type="entry name" value="Sensor_HK_Regulatory"/>
</dbReference>
<dbReference type="AlphaFoldDB" id="A0A9E7PN25"/>
<dbReference type="SUPFAM" id="SSF55874">
    <property type="entry name" value="ATPase domain of HSP90 chaperone/DNA topoisomerase II/histidine kinase"/>
    <property type="match status" value="1"/>
</dbReference>
<dbReference type="PANTHER" id="PTHR43711">
    <property type="entry name" value="TWO-COMPONENT HISTIDINE KINASE"/>
    <property type="match status" value="1"/>
</dbReference>
<evidence type="ECO:0000256" key="13">
    <source>
        <dbReference type="SAM" id="Phobius"/>
    </source>
</evidence>
<dbReference type="InterPro" id="IPR003661">
    <property type="entry name" value="HisK_dim/P_dom"/>
</dbReference>
<evidence type="ECO:0000259" key="14">
    <source>
        <dbReference type="PROSITE" id="PS50109"/>
    </source>
</evidence>
<evidence type="ECO:0000256" key="8">
    <source>
        <dbReference type="ARBA" id="ARBA00022777"/>
    </source>
</evidence>
<dbReference type="PROSITE" id="PS50885">
    <property type="entry name" value="HAMP"/>
    <property type="match status" value="1"/>
</dbReference>
<dbReference type="EC" id="2.7.13.3" evidence="3"/>
<keyword evidence="5" id="KW-0597">Phosphoprotein</keyword>
<evidence type="ECO:0000313" key="17">
    <source>
        <dbReference type="Proteomes" id="UP001060368"/>
    </source>
</evidence>
<dbReference type="KEGG" id="mend:L6E24_03960"/>
<evidence type="ECO:0000256" key="10">
    <source>
        <dbReference type="ARBA" id="ARBA00023012"/>
    </source>
</evidence>
<dbReference type="Gene3D" id="6.10.340.10">
    <property type="match status" value="1"/>
</dbReference>
<dbReference type="SMART" id="SM00387">
    <property type="entry name" value="HATPase_c"/>
    <property type="match status" value="1"/>
</dbReference>
<keyword evidence="8" id="KW-0418">Kinase</keyword>
<dbReference type="Pfam" id="PF02518">
    <property type="entry name" value="HATPase_c"/>
    <property type="match status" value="1"/>
</dbReference>
<evidence type="ECO:0000256" key="4">
    <source>
        <dbReference type="ARBA" id="ARBA00022475"/>
    </source>
</evidence>
<reference evidence="16" key="1">
    <citation type="submission" date="2022-04" db="EMBL/GenBank/DDBJ databases">
        <title>Complete genome of Methanoplanus endosymbiosus DSM 3599.</title>
        <authorList>
            <person name="Chen S.-C."/>
            <person name="You Y.-T."/>
            <person name="Zhou Y.-Z."/>
            <person name="Lai M.-C."/>
        </authorList>
    </citation>
    <scope>NUCLEOTIDE SEQUENCE</scope>
    <source>
        <strain evidence="16">DSM 3599</strain>
    </source>
</reference>
<keyword evidence="9 16" id="KW-0067">ATP-binding</keyword>
<dbReference type="PANTHER" id="PTHR43711:SF31">
    <property type="entry name" value="HISTIDINE KINASE"/>
    <property type="match status" value="1"/>
</dbReference>
<dbReference type="SUPFAM" id="SSF158472">
    <property type="entry name" value="HAMP domain-like"/>
    <property type="match status" value="1"/>
</dbReference>
<name>A0A9E7PN25_9EURY</name>
<dbReference type="InterPro" id="IPR003660">
    <property type="entry name" value="HAMP_dom"/>
</dbReference>
<dbReference type="InterPro" id="IPR036890">
    <property type="entry name" value="HATPase_C_sf"/>
</dbReference>
<dbReference type="Gene3D" id="1.10.287.130">
    <property type="match status" value="1"/>
</dbReference>
<dbReference type="InterPro" id="IPR005467">
    <property type="entry name" value="His_kinase_dom"/>
</dbReference>
<keyword evidence="13" id="KW-1133">Transmembrane helix</keyword>
<dbReference type="Pfam" id="PF00512">
    <property type="entry name" value="HisKA"/>
    <property type="match status" value="1"/>
</dbReference>
<dbReference type="SMART" id="SM00304">
    <property type="entry name" value="HAMP"/>
    <property type="match status" value="1"/>
</dbReference>
<dbReference type="GeneID" id="74306822"/>
<evidence type="ECO:0000256" key="11">
    <source>
        <dbReference type="ARBA" id="ARBA00023136"/>
    </source>
</evidence>
<evidence type="ECO:0000256" key="2">
    <source>
        <dbReference type="ARBA" id="ARBA00004236"/>
    </source>
</evidence>
<proteinExistence type="predicted"/>
<comment type="catalytic activity">
    <reaction evidence="1">
        <text>ATP + protein L-histidine = ADP + protein N-phospho-L-histidine.</text>
        <dbReference type="EC" id="2.7.13.3"/>
    </reaction>
</comment>
<dbReference type="Pfam" id="PF00672">
    <property type="entry name" value="HAMP"/>
    <property type="match status" value="1"/>
</dbReference>
<dbReference type="InterPro" id="IPR004358">
    <property type="entry name" value="Sig_transdc_His_kin-like_C"/>
</dbReference>
<dbReference type="Gene3D" id="3.30.565.10">
    <property type="entry name" value="Histidine kinase-like ATPase, C-terminal domain"/>
    <property type="match status" value="1"/>
</dbReference>
<dbReference type="GO" id="GO:0005886">
    <property type="term" value="C:plasma membrane"/>
    <property type="evidence" value="ECO:0007669"/>
    <property type="project" value="UniProtKB-SubCell"/>
</dbReference>
<keyword evidence="12" id="KW-0175">Coiled coil</keyword>
<dbReference type="GO" id="GO:0005524">
    <property type="term" value="F:ATP binding"/>
    <property type="evidence" value="ECO:0007669"/>
    <property type="project" value="UniProtKB-KW"/>
</dbReference>
<dbReference type="SMART" id="SM00388">
    <property type="entry name" value="HisKA"/>
    <property type="match status" value="1"/>
</dbReference>
<dbReference type="CDD" id="cd16922">
    <property type="entry name" value="HATPase_EvgS-ArcB-TorS-like"/>
    <property type="match status" value="1"/>
</dbReference>
<evidence type="ECO:0000256" key="1">
    <source>
        <dbReference type="ARBA" id="ARBA00000085"/>
    </source>
</evidence>
<dbReference type="InterPro" id="IPR036097">
    <property type="entry name" value="HisK_dim/P_sf"/>
</dbReference>
<keyword evidence="7" id="KW-0547">Nucleotide-binding</keyword>
<feature type="domain" description="HAMP" evidence="15">
    <location>
        <begin position="191"/>
        <end position="243"/>
    </location>
</feature>
<comment type="subcellular location">
    <subcellularLocation>
        <location evidence="2">Cell membrane</location>
    </subcellularLocation>
</comment>
<evidence type="ECO:0000256" key="12">
    <source>
        <dbReference type="SAM" id="Coils"/>
    </source>
</evidence>
<keyword evidence="11 13" id="KW-0472">Membrane</keyword>
<evidence type="ECO:0000256" key="6">
    <source>
        <dbReference type="ARBA" id="ARBA00022679"/>
    </source>
</evidence>
<dbReference type="SUPFAM" id="SSF47384">
    <property type="entry name" value="Homodimeric domain of signal transducing histidine kinase"/>
    <property type="match status" value="1"/>
</dbReference>
<gene>
    <name evidence="16" type="ORF">L6E24_03960</name>
</gene>
<accession>A0A9E7PN25</accession>
<feature type="domain" description="Histidine kinase" evidence="14">
    <location>
        <begin position="300"/>
        <end position="516"/>
    </location>
</feature>
<keyword evidence="6" id="KW-0808">Transferase</keyword>
<evidence type="ECO:0000256" key="5">
    <source>
        <dbReference type="ARBA" id="ARBA00022553"/>
    </source>
</evidence>
<protein>
    <recommendedName>
        <fullName evidence="3">histidine kinase</fullName>
        <ecNumber evidence="3">2.7.13.3</ecNumber>
    </recommendedName>
</protein>
<dbReference type="CDD" id="cd00082">
    <property type="entry name" value="HisKA"/>
    <property type="match status" value="1"/>
</dbReference>
<evidence type="ECO:0000256" key="3">
    <source>
        <dbReference type="ARBA" id="ARBA00012438"/>
    </source>
</evidence>
<dbReference type="GO" id="GO:0000155">
    <property type="term" value="F:phosphorelay sensor kinase activity"/>
    <property type="evidence" value="ECO:0007669"/>
    <property type="project" value="InterPro"/>
</dbReference>
<organism evidence="16 17">
    <name type="scientific">Methanoplanus endosymbiosus</name>
    <dbReference type="NCBI Taxonomy" id="33865"/>
    <lineage>
        <taxon>Archaea</taxon>
        <taxon>Methanobacteriati</taxon>
        <taxon>Methanobacteriota</taxon>
        <taxon>Stenosarchaea group</taxon>
        <taxon>Methanomicrobia</taxon>
        <taxon>Methanomicrobiales</taxon>
        <taxon>Methanomicrobiaceae</taxon>
        <taxon>Methanoplanus</taxon>
    </lineage>
</organism>
<evidence type="ECO:0000313" key="16">
    <source>
        <dbReference type="EMBL" id="UUX93288.1"/>
    </source>
</evidence>
<dbReference type="CDD" id="cd06225">
    <property type="entry name" value="HAMP"/>
    <property type="match status" value="1"/>
</dbReference>
<keyword evidence="4" id="KW-1003">Cell membrane</keyword>
<sequence length="526" mass="59008">MNIKDRIRLSVIISLIIVLAISGSIIYTTMEMKNLQYQENLATEVVRGGYELSHLSNEYNLFEKTRTYIQWDESYASLQPVLSGLKPTDAQEEQSILMILESNEEIGLILDEIRQEQESDAGDILLPAADSMALWNRNQALAQVMIFEGLQLRQSYNDDLNEIQFWNNIFIIIFILAMLAIISVNYLLLSRRFVRSIQEINEGTGAFTQGNFDYRIPVTTSDEIGGIACGLNTMAEKIKSVTASRDELNTEIVERRLVEKQLREAHRDLEQKVAERTSELSDANLHLQELDQLKSMFIAAMSHELRTPLNSIIGFTGILLQELPGNLNDEQKKQLSMVKTSAHHLLSLINDVIDISKIGAGKIDYAHQTFDLAPEIREVAAELAGSAEEQSLSLTIDSPEHLEIVSDRRRVRQIIANLVSNAIKFTDEGSVQITLSQEEENARITVHDTGIGIREEEIPRLFKAFSRITTEGRLTEGTGLGLYLSQEIAQALGGKISVTSDYGAGSIFVLVLPLRQKEKITEKEEG</sequence>
<dbReference type="PROSITE" id="PS50109">
    <property type="entry name" value="HIS_KIN"/>
    <property type="match status" value="1"/>
</dbReference>
<evidence type="ECO:0000256" key="9">
    <source>
        <dbReference type="ARBA" id="ARBA00022840"/>
    </source>
</evidence>
<keyword evidence="13" id="KW-0812">Transmembrane</keyword>
<keyword evidence="17" id="KW-1185">Reference proteome</keyword>
<dbReference type="RefSeq" id="WP_257743427.1">
    <property type="nucleotide sequence ID" value="NZ_CP096115.1"/>
</dbReference>
<feature type="transmembrane region" description="Helical" evidence="13">
    <location>
        <begin position="165"/>
        <end position="188"/>
    </location>
</feature>
<dbReference type="EMBL" id="CP096115">
    <property type="protein sequence ID" value="UUX93288.1"/>
    <property type="molecule type" value="Genomic_DNA"/>
</dbReference>
<feature type="coiled-coil region" evidence="12">
    <location>
        <begin position="231"/>
        <end position="279"/>
    </location>
</feature>
<dbReference type="FunFam" id="3.30.565.10:FF:000023">
    <property type="entry name" value="PAS domain-containing sensor histidine kinase"/>
    <property type="match status" value="1"/>
</dbReference>